<dbReference type="GO" id="GO:0010436">
    <property type="term" value="F:carotenoid dioxygenase activity"/>
    <property type="evidence" value="ECO:0007669"/>
    <property type="project" value="TreeGrafter"/>
</dbReference>
<evidence type="ECO:0000313" key="7">
    <source>
        <dbReference type="RefSeq" id="XP_011071497.2"/>
    </source>
</evidence>
<keyword evidence="4 5" id="KW-0408">Iron</keyword>
<evidence type="ECO:0000313" key="6">
    <source>
        <dbReference type="Proteomes" id="UP000504604"/>
    </source>
</evidence>
<dbReference type="InParanoid" id="A0A6I9SPA7"/>
<keyword evidence="3 7" id="KW-0223">Dioxygenase</keyword>
<evidence type="ECO:0000256" key="3">
    <source>
        <dbReference type="ARBA" id="ARBA00022964"/>
    </source>
</evidence>
<comment type="similarity">
    <text evidence="1">Belongs to the carotenoid oxygenase family.</text>
</comment>
<dbReference type="PANTHER" id="PTHR10543">
    <property type="entry name" value="BETA-CAROTENE DIOXYGENASE"/>
    <property type="match status" value="1"/>
</dbReference>
<comment type="cofactor">
    <cofactor evidence="5">
        <name>Fe(2+)</name>
        <dbReference type="ChEBI" id="CHEBI:29033"/>
    </cofactor>
    <text evidence="5">Binds 1 Fe(2+) ion per subunit.</text>
</comment>
<dbReference type="AlphaFoldDB" id="A0A6I9SPA7"/>
<dbReference type="Pfam" id="PF03055">
    <property type="entry name" value="RPE65"/>
    <property type="match status" value="1"/>
</dbReference>
<organism evidence="6 7">
    <name type="scientific">Sesamum indicum</name>
    <name type="common">Oriental sesame</name>
    <name type="synonym">Sesamum orientale</name>
    <dbReference type="NCBI Taxonomy" id="4182"/>
    <lineage>
        <taxon>Eukaryota</taxon>
        <taxon>Viridiplantae</taxon>
        <taxon>Streptophyta</taxon>
        <taxon>Embryophyta</taxon>
        <taxon>Tracheophyta</taxon>
        <taxon>Spermatophyta</taxon>
        <taxon>Magnoliopsida</taxon>
        <taxon>eudicotyledons</taxon>
        <taxon>Gunneridae</taxon>
        <taxon>Pentapetalae</taxon>
        <taxon>asterids</taxon>
        <taxon>lamiids</taxon>
        <taxon>Lamiales</taxon>
        <taxon>Pedaliaceae</taxon>
        <taxon>Sesamum</taxon>
    </lineage>
</organism>
<accession>A0A6I9SPA7</accession>
<feature type="binding site" evidence="5">
    <location>
        <position position="590"/>
    </location>
    <ligand>
        <name>Fe cation</name>
        <dbReference type="ChEBI" id="CHEBI:24875"/>
        <note>catalytic</note>
    </ligand>
</feature>
<dbReference type="Gramene" id="SIN_1021713.t">
    <property type="protein sequence ID" value="SIN_1021713.t"/>
    <property type="gene ID" value="SIN_1021713"/>
</dbReference>
<feature type="binding site" evidence="5">
    <location>
        <position position="410"/>
    </location>
    <ligand>
        <name>Fe cation</name>
        <dbReference type="ChEBI" id="CHEBI:24875"/>
        <note>catalytic</note>
    </ligand>
</feature>
<name>A0A6I9SPA7_SESIN</name>
<dbReference type="KEGG" id="sind:105156900"/>
<evidence type="ECO:0000256" key="2">
    <source>
        <dbReference type="ARBA" id="ARBA00022723"/>
    </source>
</evidence>
<sequence length="602" mass="67377">MLRAMEALSSSFLATPLIMFPPRRSSLDYDVSSSFRFSAKSSHHHPNYFTPNSSNKLIIHTAQTLDQTLKNKPRPVGRKIKRKHSSSLAIIFKTLDDLICNFLDLPLRHSIDPKRVLSGTFAPVDELPPTPCEVVEGSLPSCLDGAYIRNGPNPHFIPRGPYHLLDGDGMLHMIRISRGEATFCSRYVQTHKYMIEQEIGYPIFPSVFSSFNGFGASIARSFLTLAKMLTGQFDPIRHGFGVANTSLALFAGHLFALCESDIPYAIKVTPDGDIVTIGRHDFQRSSSEWFFRMTAHPKIDRETGEAFAYRFHPLWPFLTFFRFDSEGKKHKDVPMYSADGPTLTHDFAVTKSYAIFPDVQIVMNLLWILRGRSPVGVDPCKVPRLGIIPRYAEDDSEMQWINAPGFNMLHCFSAWEEDGGDIIVIVASNAVKVEQVLERIELAQLTIEKLTINVKSKSLQRHPLCTRVLDFAVINPAYAARKTRYIYASIIESKSLVGVVKLDLSLTMVDGGDCTVASRFYEPGWCGGEPFFVAGDPNNPTAEEDDGYLLTYVHNENVGESKFLVMDAKSPKLDIVAVVKLPCWIPSGFHGIFLSESDLNKL</sequence>
<evidence type="ECO:0000256" key="1">
    <source>
        <dbReference type="ARBA" id="ARBA00006787"/>
    </source>
</evidence>
<dbReference type="GO" id="GO:0016121">
    <property type="term" value="P:carotene catabolic process"/>
    <property type="evidence" value="ECO:0007669"/>
    <property type="project" value="TreeGrafter"/>
</dbReference>
<dbReference type="Proteomes" id="UP000504604">
    <property type="component" value="Linkage group LG1"/>
</dbReference>
<keyword evidence="6" id="KW-1185">Reference proteome</keyword>
<reference evidence="7" key="2">
    <citation type="submission" date="2025-08" db="UniProtKB">
        <authorList>
            <consortium name="RefSeq"/>
        </authorList>
    </citation>
    <scope>IDENTIFICATION</scope>
</reference>
<dbReference type="PANTHER" id="PTHR10543:SF46">
    <property type="entry name" value="CAROTENOID CLEAVAGE DIOXYGENASE 4, CHLOROPLASTIC-RELATED"/>
    <property type="match status" value="1"/>
</dbReference>
<dbReference type="RefSeq" id="XP_011071497.2">
    <property type="nucleotide sequence ID" value="XM_011073195.2"/>
</dbReference>
<protein>
    <submittedName>
        <fullName evidence="7">Probable carotenoid cleavage dioxygenase 4, chloroplastic</fullName>
    </submittedName>
</protein>
<gene>
    <name evidence="7" type="primary">LOC105156900</name>
</gene>
<dbReference type="OrthoDB" id="1069523at2759"/>
<reference evidence="6" key="1">
    <citation type="submission" date="2024-10" db="UniProtKB">
        <authorList>
            <consortium name="RefSeq"/>
        </authorList>
    </citation>
    <scope>NUCLEOTIDE SEQUENCE [LARGE SCALE GENOMIC DNA]</scope>
    <source>
        <strain evidence="6">cv. Zhongzhi No. 13</strain>
    </source>
</reference>
<evidence type="ECO:0000256" key="4">
    <source>
        <dbReference type="ARBA" id="ARBA00023004"/>
    </source>
</evidence>
<dbReference type="InterPro" id="IPR004294">
    <property type="entry name" value="Carotenoid_Oase"/>
</dbReference>
<feature type="binding site" evidence="5">
    <location>
        <position position="345"/>
    </location>
    <ligand>
        <name>Fe cation</name>
        <dbReference type="ChEBI" id="CHEBI:24875"/>
        <note>catalytic</note>
    </ligand>
</feature>
<keyword evidence="2 5" id="KW-0479">Metal-binding</keyword>
<keyword evidence="3 7" id="KW-0560">Oxidoreductase</keyword>
<proteinExistence type="inferred from homology"/>
<dbReference type="GeneID" id="105156900"/>
<feature type="binding site" evidence="5">
    <location>
        <position position="296"/>
    </location>
    <ligand>
        <name>Fe cation</name>
        <dbReference type="ChEBI" id="CHEBI:24875"/>
        <note>catalytic</note>
    </ligand>
</feature>
<dbReference type="GO" id="GO:0046872">
    <property type="term" value="F:metal ion binding"/>
    <property type="evidence" value="ECO:0007669"/>
    <property type="project" value="UniProtKB-KW"/>
</dbReference>
<dbReference type="GO" id="GO:0009570">
    <property type="term" value="C:chloroplast stroma"/>
    <property type="evidence" value="ECO:0007669"/>
    <property type="project" value="TreeGrafter"/>
</dbReference>
<evidence type="ECO:0000256" key="5">
    <source>
        <dbReference type="PIRSR" id="PIRSR604294-1"/>
    </source>
</evidence>